<organism evidence="9 10">
    <name type="scientific">Eiseniibacteriota bacterium</name>
    <dbReference type="NCBI Taxonomy" id="2212470"/>
    <lineage>
        <taxon>Bacteria</taxon>
        <taxon>Candidatus Eiseniibacteriota</taxon>
    </lineage>
</organism>
<comment type="similarity">
    <text evidence="2 7">Belongs to the sodium:solute symporter (SSF) (TC 2.A.21) family.</text>
</comment>
<comment type="subcellular location">
    <subcellularLocation>
        <location evidence="1">Membrane</location>
        <topology evidence="1">Multi-pass membrane protein</topology>
    </subcellularLocation>
</comment>
<keyword evidence="4 8" id="KW-0812">Transmembrane</keyword>
<dbReference type="AlphaFoldDB" id="A0A948RUE4"/>
<feature type="transmembrane region" description="Helical" evidence="8">
    <location>
        <begin position="442"/>
        <end position="471"/>
    </location>
</feature>
<feature type="transmembrane region" description="Helical" evidence="8">
    <location>
        <begin position="189"/>
        <end position="208"/>
    </location>
</feature>
<comment type="caution">
    <text evidence="9">The sequence shown here is derived from an EMBL/GenBank/DDBJ whole genome shotgun (WGS) entry which is preliminary data.</text>
</comment>
<feature type="transmembrane region" description="Helical" evidence="8">
    <location>
        <begin position="44"/>
        <end position="65"/>
    </location>
</feature>
<dbReference type="PROSITE" id="PS50283">
    <property type="entry name" value="NA_SOLUT_SYMP_3"/>
    <property type="match status" value="1"/>
</dbReference>
<feature type="transmembrane region" description="Helical" evidence="8">
    <location>
        <begin position="401"/>
        <end position="422"/>
    </location>
</feature>
<dbReference type="Gene3D" id="1.20.1730.10">
    <property type="entry name" value="Sodium/glucose cotransporter"/>
    <property type="match status" value="2"/>
</dbReference>
<feature type="transmembrane region" description="Helical" evidence="8">
    <location>
        <begin position="71"/>
        <end position="94"/>
    </location>
</feature>
<dbReference type="InterPro" id="IPR050277">
    <property type="entry name" value="Sodium:Solute_Symporter"/>
</dbReference>
<protein>
    <submittedName>
        <fullName evidence="9">Sodium:solute symporter family protein</fullName>
    </submittedName>
</protein>
<accession>A0A948RUE4</accession>
<dbReference type="PANTHER" id="PTHR48086:SF7">
    <property type="entry name" value="SODIUM-SOLUTE SYMPORTER-RELATED"/>
    <property type="match status" value="1"/>
</dbReference>
<dbReference type="PANTHER" id="PTHR48086">
    <property type="entry name" value="SODIUM/PROLINE SYMPORTER-RELATED"/>
    <property type="match status" value="1"/>
</dbReference>
<evidence type="ECO:0000256" key="1">
    <source>
        <dbReference type="ARBA" id="ARBA00004141"/>
    </source>
</evidence>
<keyword evidence="6 8" id="KW-0472">Membrane</keyword>
<feature type="transmembrane region" description="Helical" evidence="8">
    <location>
        <begin position="551"/>
        <end position="570"/>
    </location>
</feature>
<evidence type="ECO:0000256" key="6">
    <source>
        <dbReference type="ARBA" id="ARBA00023136"/>
    </source>
</evidence>
<feature type="transmembrane region" description="Helical" evidence="8">
    <location>
        <begin position="119"/>
        <end position="148"/>
    </location>
</feature>
<evidence type="ECO:0000256" key="3">
    <source>
        <dbReference type="ARBA" id="ARBA00022448"/>
    </source>
</evidence>
<evidence type="ECO:0000256" key="2">
    <source>
        <dbReference type="ARBA" id="ARBA00006434"/>
    </source>
</evidence>
<dbReference type="InterPro" id="IPR038377">
    <property type="entry name" value="Na/Glc_symporter_sf"/>
</dbReference>
<feature type="transmembrane region" description="Helical" evidence="8">
    <location>
        <begin position="160"/>
        <end position="182"/>
    </location>
</feature>
<evidence type="ECO:0000256" key="8">
    <source>
        <dbReference type="SAM" id="Phobius"/>
    </source>
</evidence>
<evidence type="ECO:0000313" key="10">
    <source>
        <dbReference type="Proteomes" id="UP000777784"/>
    </source>
</evidence>
<dbReference type="GO" id="GO:0005886">
    <property type="term" value="C:plasma membrane"/>
    <property type="evidence" value="ECO:0007669"/>
    <property type="project" value="TreeGrafter"/>
</dbReference>
<feature type="transmembrane region" description="Helical" evidence="8">
    <location>
        <begin position="590"/>
        <end position="610"/>
    </location>
</feature>
<reference evidence="9" key="1">
    <citation type="submission" date="2021-05" db="EMBL/GenBank/DDBJ databases">
        <title>Energy efficiency and biological interactions define the core microbiome of deep oligotrophic groundwater.</title>
        <authorList>
            <person name="Mehrshad M."/>
            <person name="Lopez-Fernandez M."/>
            <person name="Bell E."/>
            <person name="Bernier-Latmani R."/>
            <person name="Bertilsson S."/>
            <person name="Dopson M."/>
        </authorList>
    </citation>
    <scope>NUCLEOTIDE SEQUENCE</scope>
    <source>
        <strain evidence="9">Modern_marine.mb.64</strain>
    </source>
</reference>
<keyword evidence="5 8" id="KW-1133">Transmembrane helix</keyword>
<sequence length="618" mass="67356">MTDRLILWGIVISYMLFVFIKGVLKVRKVGTTDDFLVAGRNVPWFLLFATMGATVIGGGYSIGAIGKTYEWGILMLLVSMGGYLHFIFSGLVVAPQFRRAELYTVAGYFGHRYGEGPRFLVLILSLLFSVFIVAAQMAAFGSVLAAIMPGVADMAYALRWAIFISGIMVVTYSTAGGLLAVIHTDVYQFIVLFLGFVITLGFCIPDIADSYNAETGKFVPSRFSAVDIVNPVSLSAKLQDDGDSLAVYLQDKLAASSSTADEVRAAETADSAATGEAAPAGELVAGLNGLLDDPLLYSPEAFAGVRLTPQTRELLSEGASGRTLRRRNLSLLQDAFPTEITRNRMIPGVFFKVEGGKGWLFLLTTFLAFLLGETFAPGYATRYCVGRNIKETRLGIAGVGFFLAITFPVILFFIALYARIHFPDIDPQQALPMVVEQLHNPVIGGLMIGALLMAVMSSADSALNSATAIFVKDLFEHQLGWKDQGDGRMLRLARICTAVLGLTAILVAILWSDIIGLLLFTYHVWAPAIILPVVVGVVYKKRSRHLTRNIMITMLAATGLTLLYRAVLFLQNKFGWFPISDNAMNFMENFDPAVFGVAVSCIAYLILLAVSRIRREDI</sequence>
<dbReference type="InterPro" id="IPR001734">
    <property type="entry name" value="Na/solute_symporter"/>
</dbReference>
<proteinExistence type="inferred from homology"/>
<feature type="transmembrane region" description="Helical" evidence="8">
    <location>
        <begin position="492"/>
        <end position="511"/>
    </location>
</feature>
<evidence type="ECO:0000256" key="4">
    <source>
        <dbReference type="ARBA" id="ARBA00022692"/>
    </source>
</evidence>
<evidence type="ECO:0000256" key="5">
    <source>
        <dbReference type="ARBA" id="ARBA00022989"/>
    </source>
</evidence>
<keyword evidence="3" id="KW-0813">Transport</keyword>
<feature type="transmembrane region" description="Helical" evidence="8">
    <location>
        <begin position="517"/>
        <end position="539"/>
    </location>
</feature>
<dbReference type="CDD" id="cd10322">
    <property type="entry name" value="SLC5sbd"/>
    <property type="match status" value="1"/>
</dbReference>
<name>A0A948RUE4_UNCEI</name>
<dbReference type="EMBL" id="JAHJDP010000019">
    <property type="protein sequence ID" value="MBU2689879.1"/>
    <property type="molecule type" value="Genomic_DNA"/>
</dbReference>
<evidence type="ECO:0000256" key="7">
    <source>
        <dbReference type="RuleBase" id="RU362091"/>
    </source>
</evidence>
<dbReference type="Proteomes" id="UP000777784">
    <property type="component" value="Unassembled WGS sequence"/>
</dbReference>
<feature type="transmembrane region" description="Helical" evidence="8">
    <location>
        <begin position="359"/>
        <end position="380"/>
    </location>
</feature>
<evidence type="ECO:0000313" key="9">
    <source>
        <dbReference type="EMBL" id="MBU2689879.1"/>
    </source>
</evidence>
<feature type="transmembrane region" description="Helical" evidence="8">
    <location>
        <begin position="6"/>
        <end position="24"/>
    </location>
</feature>
<dbReference type="GO" id="GO:0022857">
    <property type="term" value="F:transmembrane transporter activity"/>
    <property type="evidence" value="ECO:0007669"/>
    <property type="project" value="InterPro"/>
</dbReference>
<gene>
    <name evidence="9" type="ORF">KJ970_03055</name>
</gene>
<dbReference type="Pfam" id="PF00474">
    <property type="entry name" value="SSF"/>
    <property type="match status" value="2"/>
</dbReference>